<dbReference type="HOGENOM" id="CLU_087287_2_0_11"/>
<organism evidence="2 3">
    <name type="scientific">Intrasporangium calvum (strain ATCC 23552 / DSM 43043 / JCM 3097 / NBRC 12989 / NCIMB 10167 / NRRL B-3866 / 7 KIP)</name>
    <dbReference type="NCBI Taxonomy" id="710696"/>
    <lineage>
        <taxon>Bacteria</taxon>
        <taxon>Bacillati</taxon>
        <taxon>Actinomycetota</taxon>
        <taxon>Actinomycetes</taxon>
        <taxon>Micrococcales</taxon>
        <taxon>Intrasporangiaceae</taxon>
        <taxon>Intrasporangium</taxon>
    </lineage>
</organism>
<dbReference type="Proteomes" id="UP000008914">
    <property type="component" value="Chromosome"/>
</dbReference>
<evidence type="ECO:0000313" key="3">
    <source>
        <dbReference type="Proteomes" id="UP000008914"/>
    </source>
</evidence>
<protein>
    <submittedName>
        <fullName evidence="2">Uncharacterized protein</fullName>
    </submittedName>
</protein>
<sequence>MARAFLMEDGRYVAVLDETERFMLHGLMEQTRVVLSPEVESTGDAFADLVAAMGVSLGQDDQEPRASADPPDAEAHPGEERDPALDRLLPDAHRGDDAVAAEFRRLTEEGLRQRKSANLDVAMDRIASASGDRVELDAVQAPAFLTALTDVRLLLAERMGMRTEEDADRLHAAMEVMGDDDPLGYAMAWYDFLTWLQETLTQALMGEA</sequence>
<dbReference type="STRING" id="710696.Intca_1324"/>
<dbReference type="InterPro" id="IPR018561">
    <property type="entry name" value="AosR"/>
</dbReference>
<reference evidence="2 3" key="1">
    <citation type="journal article" date="2010" name="Stand. Genomic Sci.">
        <title>Complete genome sequence of Intrasporangium calvum type strain (7 KIP).</title>
        <authorList>
            <person name="Del Rio T.G."/>
            <person name="Chertkov O."/>
            <person name="Yasawong M."/>
            <person name="Lucas S."/>
            <person name="Deshpande S."/>
            <person name="Cheng J.F."/>
            <person name="Detter C."/>
            <person name="Tapia R."/>
            <person name="Han C."/>
            <person name="Goodwin L."/>
            <person name="Pitluck S."/>
            <person name="Liolios K."/>
            <person name="Ivanova N."/>
            <person name="Mavromatis K."/>
            <person name="Pati A."/>
            <person name="Chen A."/>
            <person name="Palaniappan K."/>
            <person name="Land M."/>
            <person name="Hauser L."/>
            <person name="Chang Y.J."/>
            <person name="Jeffries C.D."/>
            <person name="Rohde M."/>
            <person name="Pukall R."/>
            <person name="Sikorski J."/>
            <person name="Goker M."/>
            <person name="Woyke T."/>
            <person name="Bristow J."/>
            <person name="Eisen J.A."/>
            <person name="Markowitz V."/>
            <person name="Hugenholtz P."/>
            <person name="Kyrpides N.C."/>
            <person name="Klenk H.P."/>
            <person name="Lapidus A."/>
        </authorList>
    </citation>
    <scope>NUCLEOTIDE SEQUENCE [LARGE SCALE GENOMIC DNA]</scope>
    <source>
        <strain evidence="3">ATCC 23552 / DSM 43043 / JCM 3097 / NBRC 12989 / 7 KIP</strain>
    </source>
</reference>
<proteinExistence type="predicted"/>
<dbReference type="AlphaFoldDB" id="E6S689"/>
<name>E6S689_INTC7</name>
<dbReference type="OrthoDB" id="3268479at2"/>
<dbReference type="RefSeq" id="WP_013492156.1">
    <property type="nucleotide sequence ID" value="NC_014830.1"/>
</dbReference>
<dbReference type="KEGG" id="ica:Intca_1324"/>
<evidence type="ECO:0000313" key="2">
    <source>
        <dbReference type="EMBL" id="ADU47840.1"/>
    </source>
</evidence>
<evidence type="ECO:0000256" key="1">
    <source>
        <dbReference type="SAM" id="MobiDB-lite"/>
    </source>
</evidence>
<gene>
    <name evidence="2" type="ordered locus">Intca_1324</name>
</gene>
<dbReference type="Pfam" id="PF09438">
    <property type="entry name" value="DUF2017"/>
    <property type="match status" value="1"/>
</dbReference>
<feature type="region of interest" description="Disordered" evidence="1">
    <location>
        <begin position="59"/>
        <end position="90"/>
    </location>
</feature>
<keyword evidence="3" id="KW-1185">Reference proteome</keyword>
<dbReference type="eggNOG" id="ENOG5032Z6K">
    <property type="taxonomic scope" value="Bacteria"/>
</dbReference>
<accession>E6S689</accession>
<feature type="compositionally biased region" description="Basic and acidic residues" evidence="1">
    <location>
        <begin position="73"/>
        <end position="90"/>
    </location>
</feature>
<dbReference type="EMBL" id="CP002343">
    <property type="protein sequence ID" value="ADU47840.1"/>
    <property type="molecule type" value="Genomic_DNA"/>
</dbReference>